<dbReference type="GO" id="GO:0008237">
    <property type="term" value="F:metallopeptidase activity"/>
    <property type="evidence" value="ECO:0007669"/>
    <property type="project" value="UniProtKB-KW"/>
</dbReference>
<organism evidence="3 4">
    <name type="scientific">Butyricimonas hominis</name>
    <dbReference type="NCBI Taxonomy" id="2763032"/>
    <lineage>
        <taxon>Bacteria</taxon>
        <taxon>Pseudomonadati</taxon>
        <taxon>Bacteroidota</taxon>
        <taxon>Bacteroidia</taxon>
        <taxon>Bacteroidales</taxon>
        <taxon>Odoribacteraceae</taxon>
        <taxon>Butyricimonas</taxon>
    </lineage>
</organism>
<dbReference type="SUPFAM" id="SSF55486">
    <property type="entry name" value="Metalloproteases ('zincins'), catalytic domain"/>
    <property type="match status" value="1"/>
</dbReference>
<keyword evidence="3" id="KW-0378">Hydrolase</keyword>
<dbReference type="Proteomes" id="UP000646484">
    <property type="component" value="Unassembled WGS sequence"/>
</dbReference>
<evidence type="ECO:0000259" key="1">
    <source>
        <dbReference type="Pfam" id="PF16313"/>
    </source>
</evidence>
<dbReference type="Gene3D" id="3.40.390.10">
    <property type="entry name" value="Collagenase (Catalytic Domain)"/>
    <property type="match status" value="1"/>
</dbReference>
<evidence type="ECO:0000313" key="3">
    <source>
        <dbReference type="EMBL" id="MBC5623097.1"/>
    </source>
</evidence>
<dbReference type="EMBL" id="JACOOH010000009">
    <property type="protein sequence ID" value="MBC5623097.1"/>
    <property type="molecule type" value="Genomic_DNA"/>
</dbReference>
<name>A0ABR7D5R1_9BACT</name>
<comment type="caution">
    <text evidence="3">The sequence shown here is derived from an EMBL/GenBank/DDBJ whole genome shotgun (WGS) entry which is preliminary data.</text>
</comment>
<dbReference type="InterPro" id="IPR032534">
    <property type="entry name" value="EcxA_zinc-bd"/>
</dbReference>
<dbReference type="Pfam" id="PF17148">
    <property type="entry name" value="DUF5117"/>
    <property type="match status" value="1"/>
</dbReference>
<dbReference type="PANTHER" id="PTHR38478">
    <property type="entry name" value="PEPTIDASE M1A AND M12B"/>
    <property type="match status" value="1"/>
</dbReference>
<dbReference type="InterPro" id="IPR033413">
    <property type="entry name" value="DUF5117"/>
</dbReference>
<feature type="domain" description="EcxA zinc-binding" evidence="1">
    <location>
        <begin position="426"/>
        <end position="722"/>
    </location>
</feature>
<feature type="domain" description="DUF5117" evidence="2">
    <location>
        <begin position="108"/>
        <end position="293"/>
    </location>
</feature>
<gene>
    <name evidence="3" type="ORF">H8S64_18550</name>
</gene>
<dbReference type="InterPro" id="IPR024079">
    <property type="entry name" value="MetalloPept_cat_dom_sf"/>
</dbReference>
<dbReference type="RefSeq" id="WP_186978116.1">
    <property type="nucleotide sequence ID" value="NZ_JACOOH010000009.1"/>
</dbReference>
<reference evidence="3 4" key="1">
    <citation type="submission" date="2020-08" db="EMBL/GenBank/DDBJ databases">
        <title>Genome public.</title>
        <authorList>
            <person name="Liu C."/>
            <person name="Sun Q."/>
        </authorList>
    </citation>
    <scope>NUCLEOTIDE SEQUENCE [LARGE SCALE GENOMIC DNA]</scope>
    <source>
        <strain evidence="3 4">NSJ-56</strain>
    </source>
</reference>
<dbReference type="CDD" id="cd04276">
    <property type="entry name" value="ZnMc_MMP_like_2"/>
    <property type="match status" value="1"/>
</dbReference>
<dbReference type="Pfam" id="PF16313">
    <property type="entry name" value="DUF4953"/>
    <property type="match status" value="1"/>
</dbReference>
<accession>A0ABR7D5R1</accession>
<sequence>MSKWLVWGVWFVYLLACPCSADAGFWKKKKKGKAEVKVELSEYDKLFKGKRYETAISEFMAVHKMDGKVYLEYPLRLMGRELLLASTTTVSTDNTVCTNGYKENTPLHVRFTLENGMVQLRKVNAWIAADGDKEKMEQIIRQNYSDPVAAAYKVLAYTPDSLAVVFEMTGMFLNEEPQLSPIPDESGGMKVTASYNGNLSSVLELKAFEDNVSVKSRLMYNYSVTYDRMALVKDQPLNVEVTRTLLLLPEKRMRPRISDLRLGVFLTQKRYLSDRGEEVGRYTYANRWRLEPRDEEAYRRGEPVEPVKPIVFYVDTLFPEAWKKPIREGVLKWNRAFEKIGFKNVMQVRDFPRDDRSFDPDNLTYSCIRYVPTGVANAMGPSWVDPSTGEILNASVLIYNNVIEMIRGWRFVQTAQVDPSVRGKVLSEAVLHESLSYVVAHEVGHCLGLMHNMAASSAYPVDSLRSVGFTGKYGTTPSIMDYARFNYVAQPGDAGVKLTPPDLGVYDEFVIRWLYTPVYGTTSIWDEAKVLESWVDEKADNPMYRFGRQQLMGRYDPSAIEEDLGDDPMKAGEYGIQNLKYILARLNEWIEDDPAAEYRQQLYDHIVNQYYRYIRNVTYNIGGIYLSDAKEESFYKRYRPVSAEIQKASVKWVFEQLRDMAWLDDPLVLRKFPLGMASSVNLTEIIGKQLIASCSRVTLSASLAGGYPVGDYFNDLYAGIWVSAIEGRELTAGDMILQSLFVKQSEEPMKTMVGSRVGLTDGDCPTLLDTWCYGLDPTGMTERYIGVIRQHELSRFGNGYGWQRVVDTRALEEMPTYYLEAMFKIKRLLEEKMESFTGKEQTHYQAMLFMIKQVLGKQAGMN</sequence>
<protein>
    <submittedName>
        <fullName evidence="3">Zinc-dependent metalloprotease</fullName>
    </submittedName>
</protein>
<proteinExistence type="predicted"/>
<keyword evidence="3" id="KW-0482">Metalloprotease</keyword>
<keyword evidence="4" id="KW-1185">Reference proteome</keyword>
<evidence type="ECO:0000313" key="4">
    <source>
        <dbReference type="Proteomes" id="UP000646484"/>
    </source>
</evidence>
<evidence type="ECO:0000259" key="2">
    <source>
        <dbReference type="Pfam" id="PF17148"/>
    </source>
</evidence>
<dbReference type="InterPro" id="IPR034032">
    <property type="entry name" value="Zn_MMP-like_bac"/>
</dbReference>
<keyword evidence="3" id="KW-0645">Protease</keyword>
<dbReference type="PANTHER" id="PTHR38478:SF1">
    <property type="entry name" value="ZINC DEPENDENT METALLOPROTEASE DOMAIN LIPOPROTEIN"/>
    <property type="match status" value="1"/>
</dbReference>